<evidence type="ECO:0000313" key="2">
    <source>
        <dbReference type="Proteomes" id="UP001049176"/>
    </source>
</evidence>
<comment type="caution">
    <text evidence="1">The sequence shown here is derived from an EMBL/GenBank/DDBJ whole genome shotgun (WGS) entry which is preliminary data.</text>
</comment>
<evidence type="ECO:0000313" key="1">
    <source>
        <dbReference type="EMBL" id="KAG7086535.1"/>
    </source>
</evidence>
<protein>
    <submittedName>
        <fullName evidence="1">Uncharacterized protein</fullName>
    </submittedName>
</protein>
<dbReference type="AlphaFoldDB" id="A0A9P7RN39"/>
<gene>
    <name evidence="1" type="ORF">E1B28_002486</name>
</gene>
<dbReference type="RefSeq" id="XP_043003006.1">
    <property type="nucleotide sequence ID" value="XM_043159405.1"/>
</dbReference>
<accession>A0A9P7RN39</accession>
<dbReference type="EMBL" id="CM032190">
    <property type="protein sequence ID" value="KAG7086535.1"/>
    <property type="molecule type" value="Genomic_DNA"/>
</dbReference>
<organism evidence="1 2">
    <name type="scientific">Marasmius oreades</name>
    <name type="common">fairy-ring Marasmius</name>
    <dbReference type="NCBI Taxonomy" id="181124"/>
    <lineage>
        <taxon>Eukaryota</taxon>
        <taxon>Fungi</taxon>
        <taxon>Dikarya</taxon>
        <taxon>Basidiomycota</taxon>
        <taxon>Agaricomycotina</taxon>
        <taxon>Agaricomycetes</taxon>
        <taxon>Agaricomycetidae</taxon>
        <taxon>Agaricales</taxon>
        <taxon>Marasmiineae</taxon>
        <taxon>Marasmiaceae</taxon>
        <taxon>Marasmius</taxon>
    </lineage>
</organism>
<reference evidence="1" key="1">
    <citation type="journal article" date="2021" name="Genome Biol. Evol.">
        <title>The assembled and annotated genome of the fairy-ring fungus Marasmius oreades.</title>
        <authorList>
            <person name="Hiltunen M."/>
            <person name="Ament-Velasquez S.L."/>
            <person name="Johannesson H."/>
        </authorList>
    </citation>
    <scope>NUCLEOTIDE SEQUENCE</scope>
    <source>
        <strain evidence="1">03SP1</strain>
    </source>
</reference>
<keyword evidence="2" id="KW-1185">Reference proteome</keyword>
<dbReference type="Proteomes" id="UP001049176">
    <property type="component" value="Chromosome 10"/>
</dbReference>
<dbReference type="GeneID" id="66071562"/>
<dbReference type="KEGG" id="more:E1B28_002486"/>
<dbReference type="OrthoDB" id="2916164at2759"/>
<name>A0A9P7RN39_9AGAR</name>
<sequence>MTSISLKAKSCFYLRRILAFIIVLAVVLLVHQTRAFRLPRSTKASTVRVRIDGQWKHVRRSLMLPSLQDEIGFEHEHASLPPQSLTSSSFFRFKRRALEGTAEIPREKRVELLPELYFAEDAMQEKRLSYEELRETFPATHARRRGTSPRERWAT</sequence>
<proteinExistence type="predicted"/>